<organism evidence="1">
    <name type="scientific">Salmonella senftenberg</name>
    <dbReference type="NCBI Taxonomy" id="28150"/>
    <lineage>
        <taxon>Bacteria</taxon>
        <taxon>Pseudomonadati</taxon>
        <taxon>Pseudomonadota</taxon>
        <taxon>Gammaproteobacteria</taxon>
        <taxon>Enterobacterales</taxon>
        <taxon>Enterobacteriaceae</taxon>
        <taxon>Salmonella</taxon>
    </lineage>
</organism>
<feature type="non-terminal residue" evidence="1">
    <location>
        <position position="295"/>
    </location>
</feature>
<dbReference type="AlphaFoldDB" id="A0A725Y7I9"/>
<dbReference type="Pfam" id="PF13148">
    <property type="entry name" value="DUF3987"/>
    <property type="match status" value="1"/>
</dbReference>
<gene>
    <name evidence="1" type="ORF">G2786_23690</name>
</gene>
<dbReference type="InterPro" id="IPR025048">
    <property type="entry name" value="DUF3987"/>
</dbReference>
<sequence length="295" mass="33362">MLISRPFPVQVLPLIIRNAVYEVTQNTQAPLALVAASALGAISLASQNGIDVCRFNHLRSPVSLFLLTLADSGERKSSVDKALMKPLYDLEEQKFIQYMRDYETWENNMQVFNTQQKALTSKLKSEIRRNKDSSATEAQLKALMENRPEEPVRYKLMFNDATPAAIKQFLCGQWRAIGITSDEAGTIFKGHTLNDLPFINKMWDGSTFSVERKCSPEQFIKDARVTLSAMLQPVIFRAYQESNGEMAKGIGFFARALLCQPDSTQGYRKITSPVTSTEHLPVFHQRLMEIITENM</sequence>
<accession>A0A725Y7I9</accession>
<dbReference type="EMBL" id="DAAQWR010000031">
    <property type="protein sequence ID" value="HAE1184355.1"/>
    <property type="molecule type" value="Genomic_DNA"/>
</dbReference>
<protein>
    <submittedName>
        <fullName evidence="1">DUF3987 domain-containing protein</fullName>
    </submittedName>
</protein>
<reference evidence="1" key="2">
    <citation type="submission" date="2019-04" db="EMBL/GenBank/DDBJ databases">
        <authorList>
            <consortium name="NCBI Pathogen Detection Project"/>
        </authorList>
    </citation>
    <scope>NUCLEOTIDE SEQUENCE</scope>
    <source>
        <strain evidence="1">Salmonella enterica</strain>
    </source>
</reference>
<comment type="caution">
    <text evidence="1">The sequence shown here is derived from an EMBL/GenBank/DDBJ whole genome shotgun (WGS) entry which is preliminary data.</text>
</comment>
<name>A0A725Y7I9_SALSE</name>
<proteinExistence type="predicted"/>
<evidence type="ECO:0000313" key="1">
    <source>
        <dbReference type="EMBL" id="HAE1184355.1"/>
    </source>
</evidence>
<reference evidence="1" key="1">
    <citation type="journal article" date="2018" name="Genome Biol.">
        <title>SKESA: strategic k-mer extension for scrupulous assemblies.</title>
        <authorList>
            <person name="Souvorov A."/>
            <person name="Agarwala R."/>
            <person name="Lipman D.J."/>
        </authorList>
    </citation>
    <scope>NUCLEOTIDE SEQUENCE</scope>
    <source>
        <strain evidence="1">Salmonella enterica</strain>
    </source>
</reference>